<sequence>MLCPGSYCEGNLLDVSMVTDKLNVRLRREYCRLDVTSDNEGPVRKTQWCTFGTGVMKAHQSVLLVIVLRGGGLPVEQQSHLWATPPSFQLSSGLKFPQMFRSNP</sequence>
<dbReference type="EMBL" id="JAHRIQ010096421">
    <property type="protein sequence ID" value="MEQ2253036.1"/>
    <property type="molecule type" value="Genomic_DNA"/>
</dbReference>
<gene>
    <name evidence="1" type="ORF">ILYODFUR_027915</name>
</gene>
<protein>
    <submittedName>
        <fullName evidence="1">Uncharacterized protein</fullName>
    </submittedName>
</protein>
<organism evidence="1 2">
    <name type="scientific">Ilyodon furcidens</name>
    <name type="common">goldbreast splitfin</name>
    <dbReference type="NCBI Taxonomy" id="33524"/>
    <lineage>
        <taxon>Eukaryota</taxon>
        <taxon>Metazoa</taxon>
        <taxon>Chordata</taxon>
        <taxon>Craniata</taxon>
        <taxon>Vertebrata</taxon>
        <taxon>Euteleostomi</taxon>
        <taxon>Actinopterygii</taxon>
        <taxon>Neopterygii</taxon>
        <taxon>Teleostei</taxon>
        <taxon>Neoteleostei</taxon>
        <taxon>Acanthomorphata</taxon>
        <taxon>Ovalentaria</taxon>
        <taxon>Atherinomorphae</taxon>
        <taxon>Cyprinodontiformes</taxon>
        <taxon>Goodeidae</taxon>
        <taxon>Ilyodon</taxon>
    </lineage>
</organism>
<name>A0ABV0V6Q7_9TELE</name>
<evidence type="ECO:0000313" key="1">
    <source>
        <dbReference type="EMBL" id="MEQ2253036.1"/>
    </source>
</evidence>
<accession>A0ABV0V6Q7</accession>
<reference evidence="1 2" key="1">
    <citation type="submission" date="2021-06" db="EMBL/GenBank/DDBJ databases">
        <authorList>
            <person name="Palmer J.M."/>
        </authorList>
    </citation>
    <scope>NUCLEOTIDE SEQUENCE [LARGE SCALE GENOMIC DNA]</scope>
    <source>
        <strain evidence="2">if_2019</strain>
        <tissue evidence="1">Muscle</tissue>
    </source>
</reference>
<evidence type="ECO:0000313" key="2">
    <source>
        <dbReference type="Proteomes" id="UP001482620"/>
    </source>
</evidence>
<keyword evidence="2" id="KW-1185">Reference proteome</keyword>
<dbReference type="Proteomes" id="UP001482620">
    <property type="component" value="Unassembled WGS sequence"/>
</dbReference>
<proteinExistence type="predicted"/>
<comment type="caution">
    <text evidence="1">The sequence shown here is derived from an EMBL/GenBank/DDBJ whole genome shotgun (WGS) entry which is preliminary data.</text>
</comment>